<gene>
    <name evidence="9" type="ORF">BSTOLATCC_MIC23439</name>
</gene>
<dbReference type="InterPro" id="IPR002073">
    <property type="entry name" value="PDEase_catalytic_dom"/>
</dbReference>
<dbReference type="GO" id="GO:0007165">
    <property type="term" value="P:signal transduction"/>
    <property type="evidence" value="ECO:0007669"/>
    <property type="project" value="InterPro"/>
</dbReference>
<keyword evidence="7" id="KW-1133">Transmembrane helix</keyword>
<dbReference type="PANTHER" id="PTHR11347">
    <property type="entry name" value="CYCLIC NUCLEOTIDE PHOSPHODIESTERASE"/>
    <property type="match status" value="1"/>
</dbReference>
<keyword evidence="2 6" id="KW-0378">Hydrolase</keyword>
<evidence type="ECO:0000259" key="8">
    <source>
        <dbReference type="PROSITE" id="PS51845"/>
    </source>
</evidence>
<feature type="transmembrane region" description="Helical" evidence="7">
    <location>
        <begin position="187"/>
        <end position="204"/>
    </location>
</feature>
<feature type="binding site" evidence="4">
    <location>
        <position position="479"/>
    </location>
    <ligand>
        <name>AMP</name>
        <dbReference type="ChEBI" id="CHEBI:456215"/>
    </ligand>
</feature>
<dbReference type="Proteomes" id="UP001162131">
    <property type="component" value="Unassembled WGS sequence"/>
</dbReference>
<dbReference type="Pfam" id="PF00233">
    <property type="entry name" value="PDEase_I"/>
    <property type="match status" value="1"/>
</dbReference>
<comment type="similarity">
    <text evidence="6">Belongs to the cyclic nucleotide phosphodiesterase family.</text>
</comment>
<dbReference type="EMBL" id="CAJZBQ010000022">
    <property type="protein sequence ID" value="CAG9319231.1"/>
    <property type="molecule type" value="Genomic_DNA"/>
</dbReference>
<feature type="active site" description="Proton donor" evidence="3">
    <location>
        <position position="438"/>
    </location>
</feature>
<feature type="transmembrane region" description="Helical" evidence="7">
    <location>
        <begin position="132"/>
        <end position="149"/>
    </location>
</feature>
<dbReference type="PRINTS" id="PR00387">
    <property type="entry name" value="PDIESTERASE1"/>
</dbReference>
<evidence type="ECO:0000256" key="4">
    <source>
        <dbReference type="PIRSR" id="PIRSR623088-2"/>
    </source>
</evidence>
<name>A0AAU9J4J5_9CILI</name>
<feature type="domain" description="PDEase" evidence="8">
    <location>
        <begin position="362"/>
        <end position="688"/>
    </location>
</feature>
<dbReference type="InterPro" id="IPR023174">
    <property type="entry name" value="PDEase_CS"/>
</dbReference>
<dbReference type="Gene3D" id="1.10.1300.10">
    <property type="entry name" value="3'5'-cyclic nucleotide phosphodiesterase, catalytic domain"/>
    <property type="match status" value="1"/>
</dbReference>
<protein>
    <recommendedName>
        <fullName evidence="6">Phosphodiesterase</fullName>
        <ecNumber evidence="6">3.1.4.-</ecNumber>
    </recommendedName>
</protein>
<dbReference type="GO" id="GO:0046872">
    <property type="term" value="F:metal ion binding"/>
    <property type="evidence" value="ECO:0007669"/>
    <property type="project" value="UniProtKB-KW"/>
</dbReference>
<feature type="binding site" evidence="4">
    <location>
        <position position="642"/>
    </location>
    <ligand>
        <name>AMP</name>
        <dbReference type="ChEBI" id="CHEBI:456215"/>
    </ligand>
</feature>
<feature type="binding site" evidence="5">
    <location>
        <position position="479"/>
    </location>
    <ligand>
        <name>Zn(2+)</name>
        <dbReference type="ChEBI" id="CHEBI:29105"/>
        <label>1</label>
    </ligand>
</feature>
<keyword evidence="7" id="KW-0472">Membrane</keyword>
<evidence type="ECO:0000313" key="10">
    <source>
        <dbReference type="Proteomes" id="UP001162131"/>
    </source>
</evidence>
<keyword evidence="7" id="KW-0812">Transmembrane</keyword>
<comment type="caution">
    <text evidence="9">The sequence shown here is derived from an EMBL/GenBank/DDBJ whole genome shotgun (WGS) entry which is preliminary data.</text>
</comment>
<feature type="transmembrane region" description="Helical" evidence="7">
    <location>
        <begin position="99"/>
        <end position="120"/>
    </location>
</feature>
<dbReference type="PROSITE" id="PS51845">
    <property type="entry name" value="PDEASE_I_2"/>
    <property type="match status" value="1"/>
</dbReference>
<evidence type="ECO:0000256" key="5">
    <source>
        <dbReference type="PIRSR" id="PIRSR623088-3"/>
    </source>
</evidence>
<dbReference type="PROSITE" id="PS00126">
    <property type="entry name" value="PDEASE_I_1"/>
    <property type="match status" value="1"/>
</dbReference>
<dbReference type="SUPFAM" id="SSF109604">
    <property type="entry name" value="HD-domain/PDEase-like"/>
    <property type="match status" value="1"/>
</dbReference>
<feature type="transmembrane region" description="Helical" evidence="7">
    <location>
        <begin position="161"/>
        <end position="180"/>
    </location>
</feature>
<keyword evidence="1 5" id="KW-0479">Metal-binding</keyword>
<organism evidence="9 10">
    <name type="scientific">Blepharisma stoltei</name>
    <dbReference type="NCBI Taxonomy" id="1481888"/>
    <lineage>
        <taxon>Eukaryota</taxon>
        <taxon>Sar</taxon>
        <taxon>Alveolata</taxon>
        <taxon>Ciliophora</taxon>
        <taxon>Postciliodesmatophora</taxon>
        <taxon>Heterotrichea</taxon>
        <taxon>Heterotrichida</taxon>
        <taxon>Blepharismidae</taxon>
        <taxon>Blepharisma</taxon>
    </lineage>
</organism>
<dbReference type="InterPro" id="IPR023088">
    <property type="entry name" value="PDEase"/>
</dbReference>
<proteinExistence type="inferred from homology"/>
<evidence type="ECO:0000256" key="2">
    <source>
        <dbReference type="ARBA" id="ARBA00022801"/>
    </source>
</evidence>
<accession>A0AAU9J4J5</accession>
<dbReference type="InterPro" id="IPR036971">
    <property type="entry name" value="PDEase_catalytic_dom_sf"/>
</dbReference>
<feature type="binding site" evidence="4">
    <location>
        <position position="591"/>
    </location>
    <ligand>
        <name>AMP</name>
        <dbReference type="ChEBI" id="CHEBI:456215"/>
    </ligand>
</feature>
<keyword evidence="10" id="KW-1185">Reference proteome</keyword>
<feature type="binding site" evidence="5">
    <location>
        <position position="442"/>
    </location>
    <ligand>
        <name>Zn(2+)</name>
        <dbReference type="ChEBI" id="CHEBI:29105"/>
        <label>1</label>
    </ligand>
</feature>
<evidence type="ECO:0000256" key="3">
    <source>
        <dbReference type="PIRSR" id="PIRSR623088-1"/>
    </source>
</evidence>
<feature type="binding site" evidence="5">
    <location>
        <position position="478"/>
    </location>
    <ligand>
        <name>Zn(2+)</name>
        <dbReference type="ChEBI" id="CHEBI:29105"/>
        <label>1</label>
    </ligand>
</feature>
<dbReference type="EC" id="3.1.4.-" evidence="6"/>
<evidence type="ECO:0000256" key="6">
    <source>
        <dbReference type="RuleBase" id="RU363067"/>
    </source>
</evidence>
<feature type="binding site" evidence="5">
    <location>
        <position position="591"/>
    </location>
    <ligand>
        <name>Zn(2+)</name>
        <dbReference type="ChEBI" id="CHEBI:29105"/>
        <label>1</label>
    </ligand>
</feature>
<reference evidence="9" key="1">
    <citation type="submission" date="2021-09" db="EMBL/GenBank/DDBJ databases">
        <authorList>
            <consortium name="AG Swart"/>
            <person name="Singh M."/>
            <person name="Singh A."/>
            <person name="Seah K."/>
            <person name="Emmerich C."/>
        </authorList>
    </citation>
    <scope>NUCLEOTIDE SEQUENCE</scope>
    <source>
        <strain evidence="9">ATCC30299</strain>
    </source>
</reference>
<comment type="cofactor">
    <cofactor evidence="6">
        <name>a divalent metal cation</name>
        <dbReference type="ChEBI" id="CHEBI:60240"/>
    </cofactor>
    <text evidence="6">Binds 2 divalent metal cations per subunit. Site 1 may preferentially bind zinc ions, while site 2 has a preference for magnesium and/or manganese ions.</text>
</comment>
<evidence type="ECO:0000256" key="7">
    <source>
        <dbReference type="SAM" id="Phobius"/>
    </source>
</evidence>
<dbReference type="GO" id="GO:0004114">
    <property type="term" value="F:3',5'-cyclic-nucleotide phosphodiesterase activity"/>
    <property type="evidence" value="ECO:0007669"/>
    <property type="project" value="InterPro"/>
</dbReference>
<evidence type="ECO:0000313" key="9">
    <source>
        <dbReference type="EMBL" id="CAG9319231.1"/>
    </source>
</evidence>
<sequence length="732" mass="85135">MSKDHTHPTQILTADPLSSSLNIESGLKDFYRITLKFKNKSVERDYKESILFHYKKFHSNSYSRSKNFFLSYFGTMLAYILMYILVYTNKSLDKKIFEFQVISMGLILILSVNIFCLSFYTNIFRKFRVDILQFNYFSFGVFLIINNPPVQEAIFGSGGDVYISSLPGLLVILAISKFVLYTNYFEFGITNICLAIIYLISHLLSKQSLITTLLELAIYLFQIIYETSKFYHTEITWRYQFQMIQSDTIIEKNNNENEAPKTEIEEVTSWLIESMKLVENLINKASANNKIRLKRVLELLNKISRMIRSKRNIYSTDIEMITKNMDEDDREYIKQSWSDQNHIISKTSSKIRVRKTSELLKIKPYDVDELTGVLRQIGKNWNFDTFFLKECTEKYPLLITGKYCIKKYRLDEVFNIQEKIYFDFFEKLESLYKDNPYHNSTHAADVLASFLYLTNKSCLADALLDIEVLASIIANLGHDVAHPGFNNRFLINTKDELAIRYNDVSVLESMHCSTTFQIMQNLEYNILGTLDKDQWATARKFIVEMILATDMGRHFDLLGQFRAKLMNNSSRPLETAENRLEVLRMAIKAADIGHAAKVRELHERWTVLVVNEFFNQGDIEKALKQPISMFCDRDTTDIAKSQAGFIKNIALPLYEALNSYLISSSIDENCIEQLKSNQITWEFMANKHRILSHCAVEPDSDYQSLVNKYNPIRRGSTYGIPKTNSQDDAWMV</sequence>
<feature type="transmembrane region" description="Helical" evidence="7">
    <location>
        <begin position="68"/>
        <end position="87"/>
    </location>
</feature>
<dbReference type="AlphaFoldDB" id="A0AAU9J4J5"/>
<feature type="binding site" evidence="4">
    <location>
        <begin position="438"/>
        <end position="442"/>
    </location>
    <ligand>
        <name>AMP</name>
        <dbReference type="ChEBI" id="CHEBI:456215"/>
    </ligand>
</feature>
<evidence type="ECO:0000256" key="1">
    <source>
        <dbReference type="ARBA" id="ARBA00022723"/>
    </source>
</evidence>
<feature type="binding site" evidence="5">
    <location>
        <position position="479"/>
    </location>
    <ligand>
        <name>Zn(2+)</name>
        <dbReference type="ChEBI" id="CHEBI:29105"/>
        <label>2</label>
    </ligand>
</feature>